<feature type="transmembrane region" description="Helical" evidence="1">
    <location>
        <begin position="161"/>
        <end position="184"/>
    </location>
</feature>
<name>A0ABT5E7M5_9BACT</name>
<evidence type="ECO:0000256" key="1">
    <source>
        <dbReference type="SAM" id="Phobius"/>
    </source>
</evidence>
<feature type="transmembrane region" description="Helical" evidence="1">
    <location>
        <begin position="110"/>
        <end position="132"/>
    </location>
</feature>
<keyword evidence="1" id="KW-0472">Membrane</keyword>
<protein>
    <recommendedName>
        <fullName evidence="4">DNA translocase FtsK 4TM region domain-containing protein</fullName>
    </recommendedName>
</protein>
<sequence length="200" mass="20740">MDLDATTPPSRARVALAWRVGLRPRSSRLVPALLCLTLAAALPHHLDASLASVLRAAWSGESAHGLLDMFFGTWPMFVGVPVVTALVAAAASGSLGWVEGDRSRLGRVGAVRIGVVTAVIGAAVVVALALAVRGVIAGAARGVAAGEAGLLVLWVEWSRRVLLAAGGVMLVAAVLELALMRGALRRALYQTRREAEEGSR</sequence>
<dbReference type="EMBL" id="JAQNDL010000003">
    <property type="protein sequence ID" value="MDC0721859.1"/>
    <property type="molecule type" value="Genomic_DNA"/>
</dbReference>
<keyword evidence="3" id="KW-1185">Reference proteome</keyword>
<proteinExistence type="predicted"/>
<evidence type="ECO:0008006" key="4">
    <source>
        <dbReference type="Google" id="ProtNLM"/>
    </source>
</evidence>
<comment type="caution">
    <text evidence="2">The sequence shown here is derived from an EMBL/GenBank/DDBJ whole genome shotgun (WGS) entry which is preliminary data.</text>
</comment>
<accession>A0ABT5E7M5</accession>
<organism evidence="2 3">
    <name type="scientific">Nannocystis bainbridge</name>
    <dbReference type="NCBI Taxonomy" id="2995303"/>
    <lineage>
        <taxon>Bacteria</taxon>
        <taxon>Pseudomonadati</taxon>
        <taxon>Myxococcota</taxon>
        <taxon>Polyangia</taxon>
        <taxon>Nannocystales</taxon>
        <taxon>Nannocystaceae</taxon>
        <taxon>Nannocystis</taxon>
    </lineage>
</organism>
<dbReference type="RefSeq" id="WP_272090366.1">
    <property type="nucleotide sequence ID" value="NZ_JAQNDL010000003.1"/>
</dbReference>
<keyword evidence="1" id="KW-0812">Transmembrane</keyword>
<reference evidence="2 3" key="1">
    <citation type="submission" date="2022-11" db="EMBL/GenBank/DDBJ databases">
        <title>Minimal conservation of predation-associated metabolite biosynthetic gene clusters underscores biosynthetic potential of Myxococcota including descriptions for ten novel species: Archangium lansinium sp. nov., Myxococcus landrumus sp. nov., Nannocystis bai.</title>
        <authorList>
            <person name="Ahearne A."/>
            <person name="Stevens C."/>
            <person name="Dowd S."/>
        </authorList>
    </citation>
    <scope>NUCLEOTIDE SEQUENCE [LARGE SCALE GENOMIC DNA]</scope>
    <source>
        <strain evidence="2 3">BB15-2</strain>
    </source>
</reference>
<feature type="transmembrane region" description="Helical" evidence="1">
    <location>
        <begin position="75"/>
        <end position="98"/>
    </location>
</feature>
<evidence type="ECO:0000313" key="2">
    <source>
        <dbReference type="EMBL" id="MDC0721859.1"/>
    </source>
</evidence>
<dbReference type="Proteomes" id="UP001221686">
    <property type="component" value="Unassembled WGS sequence"/>
</dbReference>
<gene>
    <name evidence="2" type="ORF">POL25_33425</name>
</gene>
<keyword evidence="1" id="KW-1133">Transmembrane helix</keyword>
<evidence type="ECO:0000313" key="3">
    <source>
        <dbReference type="Proteomes" id="UP001221686"/>
    </source>
</evidence>